<keyword evidence="3 8" id="KW-0349">Heme</keyword>
<evidence type="ECO:0000256" key="2">
    <source>
        <dbReference type="ARBA" id="ARBA00010617"/>
    </source>
</evidence>
<keyword evidence="6 8" id="KW-0408">Iron</keyword>
<proteinExistence type="inferred from homology"/>
<dbReference type="InParanoid" id="A0A068UWU8"/>
<keyword evidence="11" id="KW-1185">Reference proteome</keyword>
<dbReference type="EMBL" id="HG739154">
    <property type="protein sequence ID" value="CDP12699.1"/>
    <property type="molecule type" value="Genomic_DNA"/>
</dbReference>
<dbReference type="GO" id="GO:0005506">
    <property type="term" value="F:iron ion binding"/>
    <property type="evidence" value="ECO:0007669"/>
    <property type="project" value="InterPro"/>
</dbReference>
<feature type="binding site" description="axial binding residue" evidence="8">
    <location>
        <position position="854"/>
    </location>
    <ligand>
        <name>heme</name>
        <dbReference type="ChEBI" id="CHEBI:30413"/>
    </ligand>
    <ligandPart>
        <name>Fe</name>
        <dbReference type="ChEBI" id="CHEBI:18248"/>
    </ligandPart>
</feature>
<evidence type="ECO:0000256" key="9">
    <source>
        <dbReference type="SAM" id="Phobius"/>
    </source>
</evidence>
<evidence type="ECO:0000313" key="11">
    <source>
        <dbReference type="Proteomes" id="UP000295252"/>
    </source>
</evidence>
<dbReference type="InterPro" id="IPR002401">
    <property type="entry name" value="Cyt_P450_E_grp-I"/>
</dbReference>
<sequence length="912" mass="102614">MLLHFGSKPVLVASSADAASQIMKTHDLVFSNRPKSSVINRLFYGSRDVAFTPYGEYWRQAKSICVLHLLSNKRVQSYQHVREEETSLMIEKISQMCSSSPVNLTEIFVTLTNDIICRVALGRKYSEEEKGRKIMENLRIFVELMGVFDVGDYIPWLSWVNRFNGLDLKVEKFVKLIDEFLEGVIEEHINKRKGEAESDHSVEARCLDFVDILIEVNKESTIGFALGPDDMKAIILDVFAGGTDTTQTVMEWAMSELLKKPITLQKLQAEVREVTQGKPEITQDDLEKMRYLKAVIKETLRCHVPAPLLVPRESTRDIKIMGCDIPAGTLVLVNASAIARDPILWENPEEFQPERFLNSKIDFRGLNFELIPFGSGRRHPVSQFTENILYMRLPLHIFVNGFIDVYMFHPIFFSLFPLILLWFLFKLVSNSRKNQPPSPPGLPIIGNLHQLSSLPHYPLHSLAQKYGPIMFLKFGSVPTVVVSSADGASLIMKTHDLIFSDRPFSSTANKLLYNMKDISVAPYGEYWRQLKSICVLQLLSNKKVQAFRNIREEETSIMMQKIKDASLDSTPVNLSEMFVSLTNDIVCRSAFGRKYGGGETGKKFKLLLGEFLELLNGGSLVKSVPCLSWINRVNGYDARVDRVAREVDEFLEGVVQERLDGAVEKYSCGSGGETIDGESREDFLDILLKIYKDNATGVTMDRDSVKAIILDVFSAGTDTTATVAEWAMAEILRHPIVLKKLQTEIRGVVGGKEQISEDDLAEMHYLKAVIKETLRLHPPIPLLVPREAREDVKIMGYDIAAGTMVIINAWGIGRDPAYWDEPVNFMPERFMDSSIDFKGHDFQLIPFGAGRRGCPGIAFAVASNELVLANLVGKFDWQFPDGAQGKELDMTECPGVAVRRKIPLLVIPSPLS</sequence>
<comment type="cofactor">
    <cofactor evidence="1 8">
        <name>heme</name>
        <dbReference type="ChEBI" id="CHEBI:30413"/>
    </cofactor>
</comment>
<dbReference type="SUPFAM" id="SSF48264">
    <property type="entry name" value="Cytochrome P450"/>
    <property type="match status" value="2"/>
</dbReference>
<comment type="similarity">
    <text evidence="2">Belongs to the cytochrome P450 family.</text>
</comment>
<keyword evidence="7" id="KW-0503">Monooxygenase</keyword>
<organism evidence="10 11">
    <name type="scientific">Coffea canephora</name>
    <name type="common">Robusta coffee</name>
    <dbReference type="NCBI Taxonomy" id="49390"/>
    <lineage>
        <taxon>Eukaryota</taxon>
        <taxon>Viridiplantae</taxon>
        <taxon>Streptophyta</taxon>
        <taxon>Embryophyta</taxon>
        <taxon>Tracheophyta</taxon>
        <taxon>Spermatophyta</taxon>
        <taxon>Magnoliopsida</taxon>
        <taxon>eudicotyledons</taxon>
        <taxon>Gunneridae</taxon>
        <taxon>Pentapetalae</taxon>
        <taxon>asterids</taxon>
        <taxon>lamiids</taxon>
        <taxon>Gentianales</taxon>
        <taxon>Rubiaceae</taxon>
        <taxon>Ixoroideae</taxon>
        <taxon>Gardenieae complex</taxon>
        <taxon>Bertiereae - Coffeeae clade</taxon>
        <taxon>Coffeeae</taxon>
        <taxon>Coffea</taxon>
    </lineage>
</organism>
<accession>A0A068UWU8</accession>
<dbReference type="Gramene" id="CDP12699">
    <property type="protein sequence ID" value="CDP12699"/>
    <property type="gene ID" value="GSCOC_T00037297001"/>
</dbReference>
<evidence type="ECO:0000256" key="1">
    <source>
        <dbReference type="ARBA" id="ARBA00001971"/>
    </source>
</evidence>
<dbReference type="CDD" id="cd11072">
    <property type="entry name" value="CYP71-like"/>
    <property type="match status" value="2"/>
</dbReference>
<evidence type="ECO:0000313" key="10">
    <source>
        <dbReference type="EMBL" id="CDP12699.1"/>
    </source>
</evidence>
<dbReference type="Gene3D" id="1.10.630.10">
    <property type="entry name" value="Cytochrome P450"/>
    <property type="match status" value="2"/>
</dbReference>
<dbReference type="PhylomeDB" id="A0A068UWU8"/>
<dbReference type="InterPro" id="IPR017972">
    <property type="entry name" value="Cyt_P450_CS"/>
</dbReference>
<dbReference type="InterPro" id="IPR036396">
    <property type="entry name" value="Cyt_P450_sf"/>
</dbReference>
<dbReference type="STRING" id="49390.A0A068UWU8"/>
<evidence type="ECO:0000256" key="8">
    <source>
        <dbReference type="PIRSR" id="PIRSR602401-1"/>
    </source>
</evidence>
<keyword evidence="9" id="KW-1133">Transmembrane helix</keyword>
<gene>
    <name evidence="10" type="ORF">GSCOC_T00037297001</name>
</gene>
<dbReference type="PROSITE" id="PS00086">
    <property type="entry name" value="CYTOCHROME_P450"/>
    <property type="match status" value="1"/>
</dbReference>
<dbReference type="PRINTS" id="PR00463">
    <property type="entry name" value="EP450I"/>
</dbReference>
<evidence type="ECO:0000256" key="4">
    <source>
        <dbReference type="ARBA" id="ARBA00022723"/>
    </source>
</evidence>
<dbReference type="AlphaFoldDB" id="A0A068UWU8"/>
<evidence type="ECO:0008006" key="12">
    <source>
        <dbReference type="Google" id="ProtNLM"/>
    </source>
</evidence>
<dbReference type="Proteomes" id="UP000295252">
    <property type="component" value="Chromosome VI"/>
</dbReference>
<dbReference type="PANTHER" id="PTHR47955:SF15">
    <property type="entry name" value="CYTOCHROME P450 71A2-LIKE"/>
    <property type="match status" value="1"/>
</dbReference>
<evidence type="ECO:0000256" key="6">
    <source>
        <dbReference type="ARBA" id="ARBA00023004"/>
    </source>
</evidence>
<dbReference type="OMA" id="WLEWINK"/>
<dbReference type="PANTHER" id="PTHR47955">
    <property type="entry name" value="CYTOCHROME P450 FAMILY 71 PROTEIN"/>
    <property type="match status" value="1"/>
</dbReference>
<dbReference type="GO" id="GO:0004497">
    <property type="term" value="F:monooxygenase activity"/>
    <property type="evidence" value="ECO:0007669"/>
    <property type="project" value="UniProtKB-KW"/>
</dbReference>
<dbReference type="Pfam" id="PF00067">
    <property type="entry name" value="p450"/>
    <property type="match status" value="2"/>
</dbReference>
<dbReference type="FunFam" id="1.10.630.10:FF:000011">
    <property type="entry name" value="Cytochrome P450 83B1"/>
    <property type="match status" value="2"/>
</dbReference>
<name>A0A068UWU8_COFCA</name>
<feature type="transmembrane region" description="Helical" evidence="9">
    <location>
        <begin position="406"/>
        <end position="425"/>
    </location>
</feature>
<dbReference type="InterPro" id="IPR001128">
    <property type="entry name" value="Cyt_P450"/>
</dbReference>
<protein>
    <recommendedName>
        <fullName evidence="12">Cytochrome P450</fullName>
    </recommendedName>
</protein>
<keyword evidence="4 8" id="KW-0479">Metal-binding</keyword>
<keyword evidence="9" id="KW-0472">Membrane</keyword>
<evidence type="ECO:0000256" key="5">
    <source>
        <dbReference type="ARBA" id="ARBA00023002"/>
    </source>
</evidence>
<dbReference type="PRINTS" id="PR00385">
    <property type="entry name" value="P450"/>
</dbReference>
<dbReference type="GO" id="GO:0020037">
    <property type="term" value="F:heme binding"/>
    <property type="evidence" value="ECO:0007669"/>
    <property type="project" value="InterPro"/>
</dbReference>
<reference evidence="11" key="1">
    <citation type="journal article" date="2014" name="Science">
        <title>The coffee genome provides insight into the convergent evolution of caffeine biosynthesis.</title>
        <authorList>
            <person name="Denoeud F."/>
            <person name="Carretero-Paulet L."/>
            <person name="Dereeper A."/>
            <person name="Droc G."/>
            <person name="Guyot R."/>
            <person name="Pietrella M."/>
            <person name="Zheng C."/>
            <person name="Alberti A."/>
            <person name="Anthony F."/>
            <person name="Aprea G."/>
            <person name="Aury J.M."/>
            <person name="Bento P."/>
            <person name="Bernard M."/>
            <person name="Bocs S."/>
            <person name="Campa C."/>
            <person name="Cenci A."/>
            <person name="Combes M.C."/>
            <person name="Crouzillat D."/>
            <person name="Da Silva C."/>
            <person name="Daddiego L."/>
            <person name="De Bellis F."/>
            <person name="Dussert S."/>
            <person name="Garsmeur O."/>
            <person name="Gayraud T."/>
            <person name="Guignon V."/>
            <person name="Jahn K."/>
            <person name="Jamilloux V."/>
            <person name="Joet T."/>
            <person name="Labadie K."/>
            <person name="Lan T."/>
            <person name="Leclercq J."/>
            <person name="Lepelley M."/>
            <person name="Leroy T."/>
            <person name="Li L.T."/>
            <person name="Librado P."/>
            <person name="Lopez L."/>
            <person name="Munoz A."/>
            <person name="Noel B."/>
            <person name="Pallavicini A."/>
            <person name="Perrotta G."/>
            <person name="Poncet V."/>
            <person name="Pot D."/>
            <person name="Priyono X."/>
            <person name="Rigoreau M."/>
            <person name="Rouard M."/>
            <person name="Rozas J."/>
            <person name="Tranchant-Dubreuil C."/>
            <person name="VanBuren R."/>
            <person name="Zhang Q."/>
            <person name="Andrade A.C."/>
            <person name="Argout X."/>
            <person name="Bertrand B."/>
            <person name="de Kochko A."/>
            <person name="Graziosi G."/>
            <person name="Henry R.J."/>
            <person name="Jayarama X."/>
            <person name="Ming R."/>
            <person name="Nagai C."/>
            <person name="Rounsley S."/>
            <person name="Sankoff D."/>
            <person name="Giuliano G."/>
            <person name="Albert V.A."/>
            <person name="Wincker P."/>
            <person name="Lashermes P."/>
        </authorList>
    </citation>
    <scope>NUCLEOTIDE SEQUENCE [LARGE SCALE GENOMIC DNA]</scope>
    <source>
        <strain evidence="11">cv. DH200-94</strain>
    </source>
</reference>
<keyword evidence="9" id="KW-0812">Transmembrane</keyword>
<evidence type="ECO:0000256" key="7">
    <source>
        <dbReference type="ARBA" id="ARBA00023033"/>
    </source>
</evidence>
<dbReference type="GO" id="GO:0016705">
    <property type="term" value="F:oxidoreductase activity, acting on paired donors, with incorporation or reduction of molecular oxygen"/>
    <property type="evidence" value="ECO:0007669"/>
    <property type="project" value="InterPro"/>
</dbReference>
<evidence type="ECO:0000256" key="3">
    <source>
        <dbReference type="ARBA" id="ARBA00022617"/>
    </source>
</evidence>
<dbReference type="OrthoDB" id="1470350at2759"/>
<keyword evidence="5" id="KW-0560">Oxidoreductase</keyword>